<dbReference type="Proteomes" id="UP000237481">
    <property type="component" value="Unassembled WGS sequence"/>
</dbReference>
<dbReference type="EMBL" id="PKSG01000716">
    <property type="protein sequence ID" value="POR33216.1"/>
    <property type="molecule type" value="Genomic_DNA"/>
</dbReference>
<keyword evidence="2" id="KW-1185">Reference proteome</keyword>
<evidence type="ECO:0000313" key="2">
    <source>
        <dbReference type="Proteomes" id="UP000237481"/>
    </source>
</evidence>
<sequence length="102" mass="10653">MAHIPSPVEQTPGHVSTQTCCEALLCAIWVGYLTGVCDGEQACPALNPAAPVSPVPSDLYRDIAPGDHRSIAPSLHRSNGKQGLSRILARFLPAPVVCVAPS</sequence>
<organism evidence="1 2">
    <name type="scientific">Tolypocladium paradoxum</name>
    <dbReference type="NCBI Taxonomy" id="94208"/>
    <lineage>
        <taxon>Eukaryota</taxon>
        <taxon>Fungi</taxon>
        <taxon>Dikarya</taxon>
        <taxon>Ascomycota</taxon>
        <taxon>Pezizomycotina</taxon>
        <taxon>Sordariomycetes</taxon>
        <taxon>Hypocreomycetidae</taxon>
        <taxon>Hypocreales</taxon>
        <taxon>Ophiocordycipitaceae</taxon>
        <taxon>Tolypocladium</taxon>
    </lineage>
</organism>
<accession>A0A2S4KST2</accession>
<reference evidence="1 2" key="1">
    <citation type="submission" date="2018-01" db="EMBL/GenBank/DDBJ databases">
        <title>Harnessing the power of phylogenomics to disentangle the directionality and signatures of interkingdom host jumping in the parasitic fungal genus Tolypocladium.</title>
        <authorList>
            <person name="Quandt C.A."/>
            <person name="Patterson W."/>
            <person name="Spatafora J.W."/>
        </authorList>
    </citation>
    <scope>NUCLEOTIDE SEQUENCE [LARGE SCALE GENOMIC DNA]</scope>
    <source>
        <strain evidence="1 2">NRBC 100945</strain>
    </source>
</reference>
<dbReference type="AlphaFoldDB" id="A0A2S4KST2"/>
<gene>
    <name evidence="1" type="ORF">TPAR_06552</name>
</gene>
<proteinExistence type="predicted"/>
<protein>
    <submittedName>
        <fullName evidence="1">Uncharacterized protein</fullName>
    </submittedName>
</protein>
<comment type="caution">
    <text evidence="1">The sequence shown here is derived from an EMBL/GenBank/DDBJ whole genome shotgun (WGS) entry which is preliminary data.</text>
</comment>
<name>A0A2S4KST2_9HYPO</name>
<evidence type="ECO:0000313" key="1">
    <source>
        <dbReference type="EMBL" id="POR33216.1"/>
    </source>
</evidence>